<keyword evidence="2" id="KW-1185">Reference proteome</keyword>
<accession>A0AAV4UC71</accession>
<gene>
    <name evidence="1" type="ORF">CDAR_427951</name>
</gene>
<protein>
    <submittedName>
        <fullName evidence="1">Uncharacterized protein</fullName>
    </submittedName>
</protein>
<dbReference type="Proteomes" id="UP001054837">
    <property type="component" value="Unassembled WGS sequence"/>
</dbReference>
<dbReference type="EMBL" id="BPLQ01011070">
    <property type="protein sequence ID" value="GIY55215.1"/>
    <property type="molecule type" value="Genomic_DNA"/>
</dbReference>
<name>A0AAV4UC71_9ARAC</name>
<evidence type="ECO:0000313" key="1">
    <source>
        <dbReference type="EMBL" id="GIY55215.1"/>
    </source>
</evidence>
<organism evidence="1 2">
    <name type="scientific">Caerostris darwini</name>
    <dbReference type="NCBI Taxonomy" id="1538125"/>
    <lineage>
        <taxon>Eukaryota</taxon>
        <taxon>Metazoa</taxon>
        <taxon>Ecdysozoa</taxon>
        <taxon>Arthropoda</taxon>
        <taxon>Chelicerata</taxon>
        <taxon>Arachnida</taxon>
        <taxon>Araneae</taxon>
        <taxon>Araneomorphae</taxon>
        <taxon>Entelegynae</taxon>
        <taxon>Araneoidea</taxon>
        <taxon>Araneidae</taxon>
        <taxon>Caerostris</taxon>
    </lineage>
</organism>
<feature type="non-terminal residue" evidence="1">
    <location>
        <position position="1"/>
    </location>
</feature>
<comment type="caution">
    <text evidence="1">The sequence shown here is derived from an EMBL/GenBank/DDBJ whole genome shotgun (WGS) entry which is preliminary data.</text>
</comment>
<evidence type="ECO:0000313" key="2">
    <source>
        <dbReference type="Proteomes" id="UP001054837"/>
    </source>
</evidence>
<reference evidence="1 2" key="1">
    <citation type="submission" date="2021-06" db="EMBL/GenBank/DDBJ databases">
        <title>Caerostris darwini draft genome.</title>
        <authorList>
            <person name="Kono N."/>
            <person name="Arakawa K."/>
        </authorList>
    </citation>
    <scope>NUCLEOTIDE SEQUENCE [LARGE SCALE GENOMIC DNA]</scope>
</reference>
<sequence length="49" mass="5694">EEKTRGCLELTSQKDFRPIKMVLFKTLKTAFSGCRSTLYEHHHDIGLKV</sequence>
<proteinExistence type="predicted"/>
<dbReference type="AlphaFoldDB" id="A0AAV4UC71"/>